<comment type="caution">
    <text evidence="1">The sequence shown here is derived from an EMBL/GenBank/DDBJ whole genome shotgun (WGS) entry which is preliminary data.</text>
</comment>
<organism evidence="1 2">
    <name type="scientific">Trypanosoma cruzi</name>
    <dbReference type="NCBI Taxonomy" id="5693"/>
    <lineage>
        <taxon>Eukaryota</taxon>
        <taxon>Discoba</taxon>
        <taxon>Euglenozoa</taxon>
        <taxon>Kinetoplastea</taxon>
        <taxon>Metakinetoplastina</taxon>
        <taxon>Trypanosomatida</taxon>
        <taxon>Trypanosomatidae</taxon>
        <taxon>Trypanosoma</taxon>
        <taxon>Schizotrypanum</taxon>
    </lineage>
</organism>
<gene>
    <name evidence="1" type="ORF">ECC02_007167</name>
</gene>
<dbReference type="EMBL" id="JABDHM010000062">
    <property type="protein sequence ID" value="KAF5219841.1"/>
    <property type="molecule type" value="Genomic_DNA"/>
</dbReference>
<accession>A0A7J6XZ92</accession>
<proteinExistence type="predicted"/>
<evidence type="ECO:0000313" key="1">
    <source>
        <dbReference type="EMBL" id="KAF5219841.1"/>
    </source>
</evidence>
<protein>
    <submittedName>
        <fullName evidence="1">Uncharacterized protein</fullName>
    </submittedName>
</protein>
<sequence>MDWSSSSSDEELRTALRHNARNMQAEGRAVPTSGPPITFYNGEAVKVQYGTIYCPFRRKYFHIHPVKRNPADFFGDVNVRRNKRRCLSPSSVQLLDASFFDETPLEFKEITLKEINDNGFYLFNGIRKSSSSSLTTLYPPLLQDFRYSRVALKNLFKEYMLSPVCLRSEKDGWKRTTYQLPPKGIVSSFFDGRFAFCGMGSQSELFIVENQRLLPHSIKIPGGTDDIIGMHCIGRNAMFIVRKNRLQHLSWDSDTPSNTAVWDFSPEVNANFSCSCTNAFSENQSASCVILAHGRSLFTAAMHENTIHKPQKLCTFRTTPILSVDTFSLGPLANQVVLCGMRNGTIQAQSLQDIRAHLSFNSGIQLKAACIPYVHCVENSFNFVSVSIIGEIKLWDIRYMNKKEAVFEMVMDTAGGRFHDIQAAFVDDIACFTNFTGCISCINTRRWLSLGQYQRAGGNEGRIHLVRGTFGYQILDAGICNTMAYLLHVVYSYSRFLHTFFLLLLELTFQDVRAFCCQKDISFFITSFSLVFEGLLQDRVQKGSPLLALIQKVLAGCSSKK</sequence>
<dbReference type="SUPFAM" id="SSF50978">
    <property type="entry name" value="WD40 repeat-like"/>
    <property type="match status" value="1"/>
</dbReference>
<dbReference type="VEuPathDB" id="TriTrypDB:ECC02_007167"/>
<dbReference type="AlphaFoldDB" id="A0A7J6XZ92"/>
<dbReference type="VEuPathDB" id="TriTrypDB:BCY84_06544"/>
<name>A0A7J6XZ92_TRYCR</name>
<evidence type="ECO:0000313" key="2">
    <source>
        <dbReference type="Proteomes" id="UP000583944"/>
    </source>
</evidence>
<reference evidence="1 2" key="1">
    <citation type="journal article" date="2019" name="Genome Biol. Evol.">
        <title>Nanopore Sequencing Significantly Improves Genome Assembly of the Protozoan Parasite Trypanosoma cruzi.</title>
        <authorList>
            <person name="Diaz-Viraque F."/>
            <person name="Pita S."/>
            <person name="Greif G."/>
            <person name="de Souza R.C.M."/>
            <person name="Iraola G."/>
            <person name="Robello C."/>
        </authorList>
    </citation>
    <scope>NUCLEOTIDE SEQUENCE [LARGE SCALE GENOMIC DNA]</scope>
    <source>
        <strain evidence="1 2">Berenice</strain>
    </source>
</reference>
<dbReference type="InterPro" id="IPR036322">
    <property type="entry name" value="WD40_repeat_dom_sf"/>
</dbReference>
<dbReference type="Proteomes" id="UP000583944">
    <property type="component" value="Unassembled WGS sequence"/>
</dbReference>